<organism evidence="1 2">
    <name type="scientific">Perkinsus olseni</name>
    <name type="common">Perkinsus atlanticus</name>
    <dbReference type="NCBI Taxonomy" id="32597"/>
    <lineage>
        <taxon>Eukaryota</taxon>
        <taxon>Sar</taxon>
        <taxon>Alveolata</taxon>
        <taxon>Perkinsozoa</taxon>
        <taxon>Perkinsea</taxon>
        <taxon>Perkinsida</taxon>
        <taxon>Perkinsidae</taxon>
        <taxon>Perkinsus</taxon>
    </lineage>
</organism>
<proteinExistence type="predicted"/>
<reference evidence="1 2" key="1">
    <citation type="submission" date="2020-04" db="EMBL/GenBank/DDBJ databases">
        <title>Perkinsus olseni comparative genomics.</title>
        <authorList>
            <person name="Bogema D.R."/>
        </authorList>
    </citation>
    <scope>NUCLEOTIDE SEQUENCE [LARGE SCALE GENOMIC DNA]</scope>
    <source>
        <strain evidence="1">ATCC PRA-205</strain>
    </source>
</reference>
<feature type="non-terminal residue" evidence="1">
    <location>
        <position position="1"/>
    </location>
</feature>
<dbReference type="EMBL" id="JABANM010011866">
    <property type="protein sequence ID" value="KAF4736956.1"/>
    <property type="molecule type" value="Genomic_DNA"/>
</dbReference>
<evidence type="ECO:0000313" key="1">
    <source>
        <dbReference type="EMBL" id="KAF4736956.1"/>
    </source>
</evidence>
<accession>A0A7J6SXR3</accession>
<gene>
    <name evidence="1" type="primary">KIF19_2</name>
    <name evidence="1" type="ORF">FOZ62_021185</name>
</gene>
<protein>
    <submittedName>
        <fullName evidence="1">Kinesin</fullName>
    </submittedName>
</protein>
<dbReference type="AlphaFoldDB" id="A0A7J6SXR3"/>
<evidence type="ECO:0000313" key="2">
    <source>
        <dbReference type="Proteomes" id="UP000574390"/>
    </source>
</evidence>
<comment type="caution">
    <text evidence="1">The sequence shown here is derived from an EMBL/GenBank/DDBJ whole genome shotgun (WGS) entry which is preliminary data.</text>
</comment>
<feature type="non-terminal residue" evidence="1">
    <location>
        <position position="127"/>
    </location>
</feature>
<dbReference type="Proteomes" id="UP000574390">
    <property type="component" value="Unassembled WGS sequence"/>
</dbReference>
<sequence>AASGAAPTGTDEAPKSIGELQQDLSLIEESISSSEKNRHMLAERLRDNEEVLHALQVKLPNTVHNDDVRAFLELMFRNQVLEVEAMESYEQAQQMLKAHEMIVHQKNLEIQKLKLSIRLMKPAASLS</sequence>
<name>A0A7J6SXR3_PEROL</name>